<organism evidence="2 3">
    <name type="scientific">Fusarium falciforme</name>
    <dbReference type="NCBI Taxonomy" id="195108"/>
    <lineage>
        <taxon>Eukaryota</taxon>
        <taxon>Fungi</taxon>
        <taxon>Dikarya</taxon>
        <taxon>Ascomycota</taxon>
        <taxon>Pezizomycotina</taxon>
        <taxon>Sordariomycetes</taxon>
        <taxon>Hypocreomycetidae</taxon>
        <taxon>Hypocreales</taxon>
        <taxon>Nectriaceae</taxon>
        <taxon>Fusarium</taxon>
        <taxon>Fusarium solani species complex</taxon>
    </lineage>
</organism>
<dbReference type="Pfam" id="PF13472">
    <property type="entry name" value="Lipase_GDSL_2"/>
    <property type="match status" value="1"/>
</dbReference>
<feature type="non-terminal residue" evidence="2">
    <location>
        <position position="1"/>
    </location>
</feature>
<dbReference type="InterPro" id="IPR051532">
    <property type="entry name" value="Ester_Hydrolysis_Enzymes"/>
</dbReference>
<proteinExistence type="predicted"/>
<dbReference type="EMBL" id="JAOQAV010000032">
    <property type="protein sequence ID" value="KAJ4182955.1"/>
    <property type="molecule type" value="Genomic_DNA"/>
</dbReference>
<dbReference type="InterPro" id="IPR036514">
    <property type="entry name" value="SGNH_hydro_sf"/>
</dbReference>
<evidence type="ECO:0000313" key="3">
    <source>
        <dbReference type="Proteomes" id="UP001152087"/>
    </source>
</evidence>
<protein>
    <recommendedName>
        <fullName evidence="1">SGNH hydrolase-type esterase domain-containing protein</fullName>
    </recommendedName>
</protein>
<dbReference type="InterPro" id="IPR013830">
    <property type="entry name" value="SGNH_hydro"/>
</dbReference>
<gene>
    <name evidence="2" type="ORF">NW755_010155</name>
</gene>
<comment type="caution">
    <text evidence="2">The sequence shown here is derived from an EMBL/GenBank/DDBJ whole genome shotgun (WGS) entry which is preliminary data.</text>
</comment>
<evidence type="ECO:0000259" key="1">
    <source>
        <dbReference type="Pfam" id="PF13472"/>
    </source>
</evidence>
<feature type="domain" description="SGNH hydrolase-type esterase" evidence="1">
    <location>
        <begin position="2"/>
        <end position="105"/>
    </location>
</feature>
<dbReference type="PANTHER" id="PTHR30383:SF31">
    <property type="entry name" value="SGNH HYDROLASE-TYPE ESTERASE DOMAIN-CONTAINING PROTEIN-RELATED"/>
    <property type="match status" value="1"/>
</dbReference>
<dbReference type="PANTHER" id="PTHR30383">
    <property type="entry name" value="THIOESTERASE 1/PROTEASE 1/LYSOPHOSPHOLIPASE L1"/>
    <property type="match status" value="1"/>
</dbReference>
<dbReference type="Gene3D" id="3.40.50.1110">
    <property type="entry name" value="SGNH hydrolase"/>
    <property type="match status" value="1"/>
</dbReference>
<reference evidence="2" key="1">
    <citation type="submission" date="2022-09" db="EMBL/GenBank/DDBJ databases">
        <title>Fusarium specimens isolated from Avocado Roots.</title>
        <authorList>
            <person name="Stajich J."/>
            <person name="Roper C."/>
            <person name="Heimlech-Rivalta G."/>
        </authorList>
    </citation>
    <scope>NUCLEOTIDE SEQUENCE</scope>
    <source>
        <strain evidence="2">A02</strain>
    </source>
</reference>
<dbReference type="Proteomes" id="UP001152087">
    <property type="component" value="Unassembled WGS sequence"/>
</dbReference>
<keyword evidence="3" id="KW-1185">Reference proteome</keyword>
<dbReference type="AlphaFoldDB" id="A0A9W8R0L0"/>
<dbReference type="SUPFAM" id="SSF52266">
    <property type="entry name" value="SGNH hydrolase"/>
    <property type="match status" value="1"/>
</dbReference>
<accession>A0A9W8R0L0</accession>
<name>A0A9W8R0L0_9HYPO</name>
<dbReference type="GO" id="GO:0004622">
    <property type="term" value="F:phosphatidylcholine lysophospholipase activity"/>
    <property type="evidence" value="ECO:0007669"/>
    <property type="project" value="TreeGrafter"/>
</dbReference>
<sequence length="124" mass="14003">FTVNAGSNDCIQDFQIEALGLRMENMIEFLWQANSASVVILSTLLVNRDKDINSRVMDANDQLRKLTELKAREGKKIVLADMNSSRGPQLDDLVDGTHPNDDGYKKMAAIWFDATRRAREKGFL</sequence>
<evidence type="ECO:0000313" key="2">
    <source>
        <dbReference type="EMBL" id="KAJ4182955.1"/>
    </source>
</evidence>